<reference evidence="8" key="2">
    <citation type="submission" date="2025-08" db="UniProtKB">
        <authorList>
            <consortium name="Ensembl"/>
        </authorList>
    </citation>
    <scope>IDENTIFICATION</scope>
</reference>
<evidence type="ECO:0000313" key="8">
    <source>
        <dbReference type="Ensembl" id="ENSCHIP00000015226.1"/>
    </source>
</evidence>
<dbReference type="GeneTree" id="ENSGT00390000008610"/>
<evidence type="ECO:0000256" key="1">
    <source>
        <dbReference type="ARBA" id="ARBA00004637"/>
    </source>
</evidence>
<dbReference type="PANTHER" id="PTHR11760:SF32">
    <property type="entry name" value="SMALL RIBOSOMAL SUBUNIT PROTEIN US3"/>
    <property type="match status" value="1"/>
</dbReference>
<accession>A0A452EU00</accession>
<dbReference type="Gene3D" id="3.30.300.20">
    <property type="match status" value="1"/>
</dbReference>
<evidence type="ECO:0000256" key="3">
    <source>
        <dbReference type="ARBA" id="ARBA00022884"/>
    </source>
</evidence>
<evidence type="ECO:0000256" key="4">
    <source>
        <dbReference type="ARBA" id="ARBA00022980"/>
    </source>
</evidence>
<dbReference type="InterPro" id="IPR015946">
    <property type="entry name" value="KH_dom-like_a/b"/>
</dbReference>
<dbReference type="GO" id="GO:0003735">
    <property type="term" value="F:structural constituent of ribosome"/>
    <property type="evidence" value="ECO:0007669"/>
    <property type="project" value="TreeGrafter"/>
</dbReference>
<keyword evidence="4" id="KW-0689">Ribosomal protein</keyword>
<dbReference type="EMBL" id="LWLT01000007">
    <property type="status" value="NOT_ANNOTATED_CDS"/>
    <property type="molecule type" value="Genomic_DNA"/>
</dbReference>
<dbReference type="PANTHER" id="PTHR11760">
    <property type="entry name" value="30S/40S RIBOSOMAL PROTEIN S3"/>
    <property type="match status" value="1"/>
</dbReference>
<protein>
    <recommendedName>
        <fullName evidence="7">KH type-2 domain-containing protein</fullName>
    </recommendedName>
</protein>
<evidence type="ECO:0000313" key="9">
    <source>
        <dbReference type="Proteomes" id="UP000291000"/>
    </source>
</evidence>
<dbReference type="Ensembl" id="ENSCHIT00000023028.1">
    <property type="protein sequence ID" value="ENSCHIP00000015226.1"/>
    <property type="gene ID" value="ENSCHIG00000015952.1"/>
</dbReference>
<comment type="subcellular location">
    <subcellularLocation>
        <location evidence="1">Mitochondrion inner membrane</location>
        <topology evidence="1">Peripheral membrane protein</topology>
    </subcellularLocation>
</comment>
<dbReference type="SUPFAM" id="SSF54821">
    <property type="entry name" value="Ribosomal protein S3 C-terminal domain"/>
    <property type="match status" value="1"/>
</dbReference>
<dbReference type="GO" id="GO:0003723">
    <property type="term" value="F:RNA binding"/>
    <property type="evidence" value="ECO:0007669"/>
    <property type="project" value="UniProtKB-KW"/>
</dbReference>
<dbReference type="OMA" id="MVMHISK"/>
<dbReference type="GO" id="GO:0022627">
    <property type="term" value="C:cytosolic small ribosomal subunit"/>
    <property type="evidence" value="ECO:0007669"/>
    <property type="project" value="TreeGrafter"/>
</dbReference>
<dbReference type="Proteomes" id="UP000291000">
    <property type="component" value="Chromosome 8"/>
</dbReference>
<feature type="compositionally biased region" description="Basic and acidic residues" evidence="6">
    <location>
        <begin position="165"/>
        <end position="179"/>
    </location>
</feature>
<dbReference type="FunFam" id="3.30.300.20:FF:000006">
    <property type="entry name" value="40S ribosomal protein S3"/>
    <property type="match status" value="1"/>
</dbReference>
<name>A0A452EU00_CAPHI</name>
<organism evidence="8 9">
    <name type="scientific">Capra hircus</name>
    <name type="common">Goat</name>
    <dbReference type="NCBI Taxonomy" id="9925"/>
    <lineage>
        <taxon>Eukaryota</taxon>
        <taxon>Metazoa</taxon>
        <taxon>Chordata</taxon>
        <taxon>Craniata</taxon>
        <taxon>Vertebrata</taxon>
        <taxon>Euteleostomi</taxon>
        <taxon>Mammalia</taxon>
        <taxon>Eutheria</taxon>
        <taxon>Laurasiatheria</taxon>
        <taxon>Artiodactyla</taxon>
        <taxon>Ruminantia</taxon>
        <taxon>Pecora</taxon>
        <taxon>Bovidae</taxon>
        <taxon>Caprinae</taxon>
        <taxon>Capra</taxon>
    </lineage>
</organism>
<dbReference type="GO" id="GO:0005634">
    <property type="term" value="C:nucleus"/>
    <property type="evidence" value="ECO:0007669"/>
    <property type="project" value="TreeGrafter"/>
</dbReference>
<dbReference type="InterPro" id="IPR004044">
    <property type="entry name" value="KH_dom_type_2"/>
</dbReference>
<feature type="domain" description="KH type-2" evidence="7">
    <location>
        <begin position="15"/>
        <end position="88"/>
    </location>
</feature>
<dbReference type="STRING" id="9925.ENSCHIP00000015226"/>
<evidence type="ECO:0000256" key="2">
    <source>
        <dbReference type="ARBA" id="ARBA00010761"/>
    </source>
</evidence>
<dbReference type="SUPFAM" id="SSF54814">
    <property type="entry name" value="Prokaryotic type KH domain (KH-domain type II)"/>
    <property type="match status" value="1"/>
</dbReference>
<feature type="region of interest" description="Disordered" evidence="6">
    <location>
        <begin position="163"/>
        <end position="182"/>
    </location>
</feature>
<dbReference type="CDD" id="cd02413">
    <property type="entry name" value="KH-II_40S_S3"/>
    <property type="match status" value="1"/>
</dbReference>
<proteinExistence type="inferred from homology"/>
<sequence>MAKFVFEEDGIFKAELNEFLTQEMAEDGYSGGEVRVTPTRTEIIITATRTENALGEEGWRIWELTVVVQKRCSFPEGSVGLYAEKVATESLCLIRSQEALLCKGPTMTAKSMKFVDGLMIHSGDPVNYYVDTSAHHVLLRQSVLGIKVKIMLPWDPTAKTGPKKPLFDHRNTVEPRDENAPVTKARQISLAPGSGAWMLLYKDP</sequence>
<dbReference type="InterPro" id="IPR036419">
    <property type="entry name" value="Ribosomal_S3_C_sf"/>
</dbReference>
<comment type="similarity">
    <text evidence="2">Belongs to the universal ribosomal protein uS3 family.</text>
</comment>
<dbReference type="AlphaFoldDB" id="A0A452EU00"/>
<reference evidence="8 9" key="1">
    <citation type="submission" date="2016-04" db="EMBL/GenBank/DDBJ databases">
        <title>Polished mammalian reference genomes with single-molecule sequencing and chromosome conformation capture applied to the Capra hircus genome.</title>
        <authorList>
            <person name="Bickhart D.M."/>
            <person name="Koren S."/>
            <person name="Rosen B."/>
            <person name="Hastie A."/>
            <person name="Liachko I."/>
            <person name="Sullivan S.T."/>
            <person name="Burton J."/>
            <person name="Sayre B.L."/>
            <person name="Huson H.J."/>
            <person name="Lee J."/>
            <person name="Lam E."/>
            <person name="Kelley C.M."/>
            <person name="Hutchison J.L."/>
            <person name="Zhou Y."/>
            <person name="Sun J."/>
            <person name="Crisa A."/>
            <person name="Schwartz J.C."/>
            <person name="Hammond J.A."/>
            <person name="Schroeder S.G."/>
            <person name="Liu G.E."/>
            <person name="Dunham M."/>
            <person name="Shendure J."/>
            <person name="Sonstegard T.S."/>
            <person name="Phillippy A.M."/>
            <person name="Van Tassell C.P."/>
            <person name="Smith T.P."/>
        </authorList>
    </citation>
    <scope>NUCLEOTIDE SEQUENCE [LARGE SCALE GENOMIC DNA]</scope>
</reference>
<keyword evidence="5" id="KW-0687">Ribonucleoprotein</keyword>
<dbReference type="GO" id="GO:0005743">
    <property type="term" value="C:mitochondrial inner membrane"/>
    <property type="evidence" value="ECO:0007669"/>
    <property type="project" value="UniProtKB-SubCell"/>
</dbReference>
<evidence type="ECO:0000256" key="5">
    <source>
        <dbReference type="ARBA" id="ARBA00023274"/>
    </source>
</evidence>
<evidence type="ECO:0000259" key="7">
    <source>
        <dbReference type="Pfam" id="PF07650"/>
    </source>
</evidence>
<keyword evidence="9" id="KW-1185">Reference proteome</keyword>
<dbReference type="Pfam" id="PF07650">
    <property type="entry name" value="KH_2"/>
    <property type="match status" value="1"/>
</dbReference>
<evidence type="ECO:0000256" key="6">
    <source>
        <dbReference type="SAM" id="MobiDB-lite"/>
    </source>
</evidence>
<dbReference type="InterPro" id="IPR009019">
    <property type="entry name" value="KH_sf_prok-type"/>
</dbReference>
<dbReference type="GO" id="GO:2001235">
    <property type="term" value="P:positive regulation of apoptotic signaling pathway"/>
    <property type="evidence" value="ECO:0007669"/>
    <property type="project" value="TreeGrafter"/>
</dbReference>
<dbReference type="InterPro" id="IPR057258">
    <property type="entry name" value="Ribosomal_uS3"/>
</dbReference>
<dbReference type="Gene3D" id="3.30.1140.32">
    <property type="entry name" value="Ribosomal protein S3, C-terminal domain"/>
    <property type="match status" value="1"/>
</dbReference>
<reference evidence="8" key="3">
    <citation type="submission" date="2025-09" db="UniProtKB">
        <authorList>
            <consortium name="Ensembl"/>
        </authorList>
    </citation>
    <scope>IDENTIFICATION</scope>
</reference>
<keyword evidence="3" id="KW-0694">RNA-binding</keyword>